<dbReference type="Pfam" id="PF00095">
    <property type="entry name" value="WAP"/>
    <property type="match status" value="5"/>
</dbReference>
<dbReference type="InterPro" id="IPR024731">
    <property type="entry name" value="NELL2-like_EGF"/>
</dbReference>
<evidence type="ECO:0000313" key="7">
    <source>
        <dbReference type="EMBL" id="KAJ7381020.1"/>
    </source>
</evidence>
<dbReference type="Pfam" id="PF00050">
    <property type="entry name" value="Kazal_1"/>
    <property type="match status" value="2"/>
</dbReference>
<dbReference type="PROSITE" id="PS51390">
    <property type="entry name" value="WAP"/>
    <property type="match status" value="5"/>
</dbReference>
<feature type="domain" description="WAP" evidence="5">
    <location>
        <begin position="547"/>
        <end position="596"/>
    </location>
</feature>
<dbReference type="Pfam" id="PF12947">
    <property type="entry name" value="EGF_3"/>
    <property type="match status" value="1"/>
</dbReference>
<dbReference type="Proteomes" id="UP001163046">
    <property type="component" value="Unassembled WGS sequence"/>
</dbReference>
<dbReference type="PROSITE" id="PS50026">
    <property type="entry name" value="EGF_3"/>
    <property type="match status" value="1"/>
</dbReference>
<evidence type="ECO:0000259" key="4">
    <source>
        <dbReference type="PROSITE" id="PS50026"/>
    </source>
</evidence>
<dbReference type="Gene3D" id="3.30.60.30">
    <property type="match status" value="8"/>
</dbReference>
<dbReference type="PROSITE" id="PS01186">
    <property type="entry name" value="EGF_2"/>
    <property type="match status" value="1"/>
</dbReference>
<dbReference type="InterPro" id="IPR050653">
    <property type="entry name" value="Prot_Inhib_GrowthFact_Antg"/>
</dbReference>
<dbReference type="CDD" id="cd00104">
    <property type="entry name" value="KAZAL_FS"/>
    <property type="match status" value="6"/>
</dbReference>
<evidence type="ECO:0000256" key="3">
    <source>
        <dbReference type="PROSITE-ProRule" id="PRU00076"/>
    </source>
</evidence>
<feature type="domain" description="Kazal-like" evidence="6">
    <location>
        <begin position="284"/>
        <end position="353"/>
    </location>
</feature>
<feature type="disulfide bond" evidence="3">
    <location>
        <begin position="98"/>
        <end position="108"/>
    </location>
</feature>
<keyword evidence="8" id="KW-1185">Reference proteome</keyword>
<dbReference type="GO" id="GO:0030414">
    <property type="term" value="F:peptidase inhibitor activity"/>
    <property type="evidence" value="ECO:0007669"/>
    <property type="project" value="InterPro"/>
</dbReference>
<dbReference type="InterPro" id="IPR002350">
    <property type="entry name" value="Kazal_dom"/>
</dbReference>
<feature type="domain" description="EGF-like" evidence="4">
    <location>
        <begin position="94"/>
        <end position="132"/>
    </location>
</feature>
<dbReference type="PROSITE" id="PS51465">
    <property type="entry name" value="KAZAL_2"/>
    <property type="match status" value="8"/>
</dbReference>
<feature type="domain" description="Kazal-like" evidence="6">
    <location>
        <begin position="868"/>
        <end position="915"/>
    </location>
</feature>
<evidence type="ECO:0000259" key="5">
    <source>
        <dbReference type="PROSITE" id="PS51390"/>
    </source>
</evidence>
<dbReference type="OrthoDB" id="126772at2759"/>
<dbReference type="SUPFAM" id="SSF57256">
    <property type="entry name" value="Elafin-like"/>
    <property type="match status" value="1"/>
</dbReference>
<feature type="domain" description="Kazal-like" evidence="6">
    <location>
        <begin position="450"/>
        <end position="497"/>
    </location>
</feature>
<comment type="caution">
    <text evidence="7">The sequence shown here is derived from an EMBL/GenBank/DDBJ whole genome shotgun (WGS) entry which is preliminary data.</text>
</comment>
<dbReference type="SUPFAM" id="SSF100895">
    <property type="entry name" value="Kazal-type serine protease inhibitors"/>
    <property type="match status" value="8"/>
</dbReference>
<dbReference type="GO" id="GO:0030510">
    <property type="term" value="P:regulation of BMP signaling pathway"/>
    <property type="evidence" value="ECO:0007669"/>
    <property type="project" value="TreeGrafter"/>
</dbReference>
<dbReference type="SMART" id="SM00217">
    <property type="entry name" value="WAP"/>
    <property type="match status" value="3"/>
</dbReference>
<gene>
    <name evidence="7" type="ORF">OS493_004615</name>
</gene>
<feature type="domain" description="Kazal-like" evidence="6">
    <location>
        <begin position="157"/>
        <end position="204"/>
    </location>
</feature>
<dbReference type="EMBL" id="MU826351">
    <property type="protein sequence ID" value="KAJ7381020.1"/>
    <property type="molecule type" value="Genomic_DNA"/>
</dbReference>
<dbReference type="SMART" id="SM00280">
    <property type="entry name" value="KAZAL"/>
    <property type="match status" value="8"/>
</dbReference>
<dbReference type="AlphaFoldDB" id="A0A9W9ZGG1"/>
<feature type="domain" description="WAP" evidence="5">
    <location>
        <begin position="655"/>
        <end position="704"/>
    </location>
</feature>
<dbReference type="Pfam" id="PF07648">
    <property type="entry name" value="Kazal_2"/>
    <property type="match status" value="6"/>
</dbReference>
<dbReference type="GO" id="GO:0030154">
    <property type="term" value="P:cell differentiation"/>
    <property type="evidence" value="ECO:0007669"/>
    <property type="project" value="TreeGrafter"/>
</dbReference>
<evidence type="ECO:0000313" key="8">
    <source>
        <dbReference type="Proteomes" id="UP001163046"/>
    </source>
</evidence>
<feature type="domain" description="Kazal-like" evidence="6">
    <location>
        <begin position="380"/>
        <end position="427"/>
    </location>
</feature>
<dbReference type="InterPro" id="IPR008197">
    <property type="entry name" value="WAP_dom"/>
</dbReference>
<keyword evidence="2 3" id="KW-1015">Disulfide bond</keyword>
<feature type="domain" description="Kazal-like" evidence="6">
    <location>
        <begin position="1"/>
        <end position="41"/>
    </location>
</feature>
<proteinExistence type="predicted"/>
<dbReference type="InterPro" id="IPR000742">
    <property type="entry name" value="EGF"/>
</dbReference>
<feature type="domain" description="WAP" evidence="5">
    <location>
        <begin position="43"/>
        <end position="94"/>
    </location>
</feature>
<evidence type="ECO:0000259" key="6">
    <source>
        <dbReference type="PROSITE" id="PS51465"/>
    </source>
</evidence>
<feature type="domain" description="WAP" evidence="5">
    <location>
        <begin position="765"/>
        <end position="813"/>
    </location>
</feature>
<reference evidence="7" key="1">
    <citation type="submission" date="2023-01" db="EMBL/GenBank/DDBJ databases">
        <title>Genome assembly of the deep-sea coral Lophelia pertusa.</title>
        <authorList>
            <person name="Herrera S."/>
            <person name="Cordes E."/>
        </authorList>
    </citation>
    <scope>NUCLEOTIDE SEQUENCE</scope>
    <source>
        <strain evidence="7">USNM1676648</strain>
        <tissue evidence="7">Polyp</tissue>
    </source>
</reference>
<dbReference type="GO" id="GO:0005615">
    <property type="term" value="C:extracellular space"/>
    <property type="evidence" value="ECO:0007669"/>
    <property type="project" value="TreeGrafter"/>
</dbReference>
<dbReference type="InterPro" id="IPR036058">
    <property type="entry name" value="Kazal_dom_sf"/>
</dbReference>
<name>A0A9W9ZGG1_9CNID</name>
<dbReference type="PANTHER" id="PTHR10913:SF81">
    <property type="entry name" value="KAZAL-LIKE DOMAIN-CONTAINING PROTEIN"/>
    <property type="match status" value="1"/>
</dbReference>
<feature type="domain" description="Kazal-like" evidence="6">
    <location>
        <begin position="222"/>
        <end position="277"/>
    </location>
</feature>
<dbReference type="PANTHER" id="PTHR10913">
    <property type="entry name" value="FOLLISTATIN-RELATED"/>
    <property type="match status" value="1"/>
</dbReference>
<accession>A0A9W9ZGG1</accession>
<dbReference type="Gene3D" id="2.10.25.10">
    <property type="entry name" value="Laminin"/>
    <property type="match status" value="1"/>
</dbReference>
<feature type="domain" description="WAP" evidence="5">
    <location>
        <begin position="1037"/>
        <end position="1086"/>
    </location>
</feature>
<comment type="caution">
    <text evidence="3">Lacks conserved residue(s) required for the propagation of feature annotation.</text>
</comment>
<feature type="domain" description="Kazal-like" evidence="6">
    <location>
        <begin position="943"/>
        <end position="990"/>
    </location>
</feature>
<organism evidence="7 8">
    <name type="scientific">Desmophyllum pertusum</name>
    <dbReference type="NCBI Taxonomy" id="174260"/>
    <lineage>
        <taxon>Eukaryota</taxon>
        <taxon>Metazoa</taxon>
        <taxon>Cnidaria</taxon>
        <taxon>Anthozoa</taxon>
        <taxon>Hexacorallia</taxon>
        <taxon>Scleractinia</taxon>
        <taxon>Caryophylliina</taxon>
        <taxon>Caryophylliidae</taxon>
        <taxon>Desmophyllum</taxon>
    </lineage>
</organism>
<sequence>MEHSPVCASDKKTYPNKCAMDVAACESQQYLRVVKPGECDGTVDDKPQICPRPWKGLDGICDRRGDMCQNNADCGTNGDKCCFNGCQKDCIKFGDLQCPQKCHLNAQCIELVFGGRKCVCNPGFEGDGIECAVDPCSVKKCTHYATCREENGLGKCVCPQICPSLYAPVCGSDGNVYDNECQMRVESCNQKKEITMASKDTCIPDPCEKSKCSHPRHRCIKTLRGATCMCLPFLCTMDYKPVCGSDGNTYPNKCGLESAACERSQNITVESQGECKKEDTNPCDEPGLCTHPYHQCIALTGQAMCVCPMAITANLDPVCGSDGLTYPNPSALESMSCLANRIVEEVHPGQCIVPTDPCDFSLCSHPLHSCKVVNGMATCVCRQICPLILLPVCGSDGQSYPNNCSLEVEACMTGKDLTVVSMGECDQCARKVCQDPRQHCRMVQGVATCECNEICTADWRPVCGSDGITYPNKCSLEVKACKTGKTLTVVKPGECVNKKQCPVLNPTPSCALVNGTCFTGDVTCSSDMKCCLDNDCTHKCTQPALDDGTRPGECPELNPTPMCAGEITGCESDDGCSLGSRCCLQQNCTRKCVKAEIIPPPPPIKEKQCPVLNPTPSCALVNGTCFTGDVTCSSDMKCCLDNDCTHKCTQPTLDDGTRPGECPVLNPTPMCAGEITGCESDDGCSLGSRCCLQQDCTRKCVKAEIIPPPPPTLLLCPILNPTPFCQLPPGAPPNCFTGGPKCPAGHACCLDNDCYHKCIKPALPGGTRPGTCPVPNPIPACASTTGCESDDGCALGERCCLQWNCTKKCVKTDTSSPPPIPPLPGGAGNVRLAIIKHASVRDQLTCQPPCHKYGKCVKNLKTGDNECSCNRICTRELNPVCGTDGKTYSTECMMMLLVCEEGTDVVLKHRGECKSEDDLTCDPLCHPYGMCVKNPTTEDNECSCNRPCTREYNPVCGTDGVTYSTECMMMFLVCKKGTDVALKHPGKCREDTPEDSCPVLNPMPGCAKTSAGCSDDSQCADGEKCCLRRDCTKKCYTLAKPGQCRASDPKLCPPFLRPPECATDWDCAGELKCCFDGCIKTCSSSFVRPLLGNPCENTLCSYPTPCVKL</sequence>
<protein>
    <submittedName>
        <fullName evidence="7">Uncharacterized protein</fullName>
    </submittedName>
</protein>
<keyword evidence="1 3" id="KW-0245">EGF-like domain</keyword>
<evidence type="ECO:0000256" key="2">
    <source>
        <dbReference type="ARBA" id="ARBA00023157"/>
    </source>
</evidence>
<dbReference type="Gene3D" id="4.10.75.10">
    <property type="entry name" value="Elafin-like"/>
    <property type="match status" value="1"/>
</dbReference>
<evidence type="ECO:0000256" key="1">
    <source>
        <dbReference type="ARBA" id="ARBA00022536"/>
    </source>
</evidence>
<dbReference type="InterPro" id="IPR036645">
    <property type="entry name" value="Elafin-like_sf"/>
</dbReference>